<feature type="transmembrane region" description="Helical" evidence="7">
    <location>
        <begin position="106"/>
        <end position="130"/>
    </location>
</feature>
<dbReference type="Proteomes" id="UP001519309">
    <property type="component" value="Unassembled WGS sequence"/>
</dbReference>
<protein>
    <submittedName>
        <fullName evidence="8">DoxX family protein</fullName>
    </submittedName>
    <submittedName>
        <fullName evidence="9">Oxidoreductase</fullName>
    </submittedName>
</protein>
<organism evidence="8 10">
    <name type="scientific">Streptomyces griseochromogenes</name>
    <dbReference type="NCBI Taxonomy" id="68214"/>
    <lineage>
        <taxon>Bacteria</taxon>
        <taxon>Bacillati</taxon>
        <taxon>Actinomycetota</taxon>
        <taxon>Actinomycetes</taxon>
        <taxon>Kitasatosporales</taxon>
        <taxon>Streptomycetaceae</taxon>
        <taxon>Streptomyces</taxon>
    </lineage>
</organism>
<evidence type="ECO:0000256" key="2">
    <source>
        <dbReference type="ARBA" id="ARBA00006679"/>
    </source>
</evidence>
<dbReference type="InterPro" id="IPR032808">
    <property type="entry name" value="DoxX"/>
</dbReference>
<comment type="subcellular location">
    <subcellularLocation>
        <location evidence="1">Cell membrane</location>
        <topology evidence="1">Multi-pass membrane protein</topology>
    </subcellularLocation>
</comment>
<evidence type="ECO:0000256" key="3">
    <source>
        <dbReference type="ARBA" id="ARBA00022475"/>
    </source>
</evidence>
<keyword evidence="11" id="KW-1185">Reference proteome</keyword>
<proteinExistence type="inferred from homology"/>
<accession>A0A1B1AV86</accession>
<dbReference type="EMBL" id="JAGGLP010000008">
    <property type="protein sequence ID" value="MBP2051236.1"/>
    <property type="molecule type" value="Genomic_DNA"/>
</dbReference>
<keyword evidence="6 7" id="KW-0472">Membrane</keyword>
<evidence type="ECO:0000313" key="11">
    <source>
        <dbReference type="Proteomes" id="UP001519309"/>
    </source>
</evidence>
<dbReference type="Proteomes" id="UP000092659">
    <property type="component" value="Chromosome"/>
</dbReference>
<keyword evidence="4 7" id="KW-0812">Transmembrane</keyword>
<evidence type="ECO:0000256" key="7">
    <source>
        <dbReference type="SAM" id="Phobius"/>
    </source>
</evidence>
<sequence length="145" mass="15075">MSVPATTQNHFLAVYRVVIGLLFTCHGIANLFGAMGGADGHGTTVSAGVWPYWYASLIHLICGPLIMMGLGSRAASVVGSGAMAYAYFTVHLPTGLWPIADGGEAATLFCWALLVIAVFGPGAWALEALLPRRRGQGRQAAASAV</sequence>
<evidence type="ECO:0000256" key="6">
    <source>
        <dbReference type="ARBA" id="ARBA00023136"/>
    </source>
</evidence>
<dbReference type="EMBL" id="CP016279">
    <property type="protein sequence ID" value="ANP50483.1"/>
    <property type="molecule type" value="Genomic_DNA"/>
</dbReference>
<feature type="transmembrane region" description="Helical" evidence="7">
    <location>
        <begin position="82"/>
        <end position="100"/>
    </location>
</feature>
<feature type="transmembrane region" description="Helical" evidence="7">
    <location>
        <begin position="12"/>
        <end position="32"/>
    </location>
</feature>
<dbReference type="PANTHER" id="PTHR33452">
    <property type="entry name" value="OXIDOREDUCTASE CATD-RELATED"/>
    <property type="match status" value="1"/>
</dbReference>
<dbReference type="AlphaFoldDB" id="A0A1B1AV86"/>
<keyword evidence="3" id="KW-1003">Cell membrane</keyword>
<evidence type="ECO:0000313" key="9">
    <source>
        <dbReference type="EMBL" id="MBP2051236.1"/>
    </source>
</evidence>
<keyword evidence="5 7" id="KW-1133">Transmembrane helix</keyword>
<dbReference type="Pfam" id="PF07681">
    <property type="entry name" value="DoxX"/>
    <property type="match status" value="1"/>
</dbReference>
<dbReference type="PANTHER" id="PTHR33452:SF4">
    <property type="entry name" value="BLL4328 PROTEIN"/>
    <property type="match status" value="1"/>
</dbReference>
<dbReference type="KEGG" id="sgs:AVL59_13405"/>
<evidence type="ECO:0000256" key="5">
    <source>
        <dbReference type="ARBA" id="ARBA00022989"/>
    </source>
</evidence>
<dbReference type="GO" id="GO:0005886">
    <property type="term" value="C:plasma membrane"/>
    <property type="evidence" value="ECO:0007669"/>
    <property type="project" value="UniProtKB-SubCell"/>
</dbReference>
<reference evidence="9 11" key="2">
    <citation type="submission" date="2021-03" db="EMBL/GenBank/DDBJ databases">
        <title>Genomic Encyclopedia of Type Strains, Phase IV (KMG-IV): sequencing the most valuable type-strain genomes for metagenomic binning, comparative biology and taxonomic classification.</title>
        <authorList>
            <person name="Goeker M."/>
        </authorList>
    </citation>
    <scope>NUCLEOTIDE SEQUENCE [LARGE SCALE GENOMIC DNA]</scope>
    <source>
        <strain evidence="9 11">DSM 40499</strain>
    </source>
</reference>
<reference evidence="8 10" key="1">
    <citation type="submission" date="2016-06" db="EMBL/GenBank/DDBJ databases">
        <title>Complete genome sequence of Streptomyces griseochromogenes ATCC 14511, the Blasticidin S producer.</title>
        <authorList>
            <person name="Wu L."/>
        </authorList>
    </citation>
    <scope>NUCLEOTIDE SEQUENCE [LARGE SCALE GENOMIC DNA]</scope>
    <source>
        <strain evidence="8 10">ATCC 14511</strain>
    </source>
</reference>
<name>A0A1B1AV86_9ACTN</name>
<evidence type="ECO:0000313" key="8">
    <source>
        <dbReference type="EMBL" id="ANP50483.1"/>
    </source>
</evidence>
<dbReference type="InterPro" id="IPR051907">
    <property type="entry name" value="DoxX-like_oxidoreductase"/>
</dbReference>
<evidence type="ECO:0000256" key="4">
    <source>
        <dbReference type="ARBA" id="ARBA00022692"/>
    </source>
</evidence>
<evidence type="ECO:0000313" key="10">
    <source>
        <dbReference type="Proteomes" id="UP000092659"/>
    </source>
</evidence>
<comment type="similarity">
    <text evidence="2">Belongs to the DoxX family.</text>
</comment>
<gene>
    <name evidence="8" type="ORF">AVL59_13405</name>
    <name evidence="9" type="ORF">J2Z21_004207</name>
</gene>
<dbReference type="OrthoDB" id="9808524at2"/>
<dbReference type="RefSeq" id="WP_067303292.1">
    <property type="nucleotide sequence ID" value="NZ_CP016279.1"/>
</dbReference>
<dbReference type="STRING" id="68214.AVL59_13405"/>
<evidence type="ECO:0000256" key="1">
    <source>
        <dbReference type="ARBA" id="ARBA00004651"/>
    </source>
</evidence>
<feature type="transmembrane region" description="Helical" evidence="7">
    <location>
        <begin position="52"/>
        <end position="70"/>
    </location>
</feature>